<gene>
    <name evidence="2" type="ORF">FIV42_12070</name>
</gene>
<protein>
    <recommendedName>
        <fullName evidence="4">Alginate export domain-containing protein</fullName>
    </recommendedName>
</protein>
<accession>A0A5B8Y4U6</accession>
<keyword evidence="3" id="KW-1185">Reference proteome</keyword>
<proteinExistence type="predicted"/>
<evidence type="ECO:0000313" key="3">
    <source>
        <dbReference type="Proteomes" id="UP000315995"/>
    </source>
</evidence>
<dbReference type="AlphaFoldDB" id="A0A4Y6PT97"/>
<dbReference type="Proteomes" id="UP000315995">
    <property type="component" value="Chromosome"/>
</dbReference>
<evidence type="ECO:0000256" key="1">
    <source>
        <dbReference type="SAM" id="SignalP"/>
    </source>
</evidence>
<organism evidence="2 3">
    <name type="scientific">Persicimonas caeni</name>
    <dbReference type="NCBI Taxonomy" id="2292766"/>
    <lineage>
        <taxon>Bacteria</taxon>
        <taxon>Deltaproteobacteria</taxon>
        <taxon>Bradymonadales</taxon>
        <taxon>Bradymonadaceae</taxon>
        <taxon>Persicimonas</taxon>
    </lineage>
</organism>
<keyword evidence="1" id="KW-0732">Signal</keyword>
<accession>A0A4Y6PT97</accession>
<feature type="chain" id="PRO_5030106406" description="Alginate export domain-containing protein" evidence="1">
    <location>
        <begin position="24"/>
        <end position="555"/>
    </location>
</feature>
<feature type="signal peptide" evidence="1">
    <location>
        <begin position="1"/>
        <end position="23"/>
    </location>
</feature>
<dbReference type="EMBL" id="CP041186">
    <property type="protein sequence ID" value="QDG51453.1"/>
    <property type="molecule type" value="Genomic_DNA"/>
</dbReference>
<dbReference type="OrthoDB" id="5504613at2"/>
<evidence type="ECO:0000313" key="2">
    <source>
        <dbReference type="EMBL" id="QDG51453.1"/>
    </source>
</evidence>
<reference evidence="2 3" key="1">
    <citation type="submission" date="2019-06" db="EMBL/GenBank/DDBJ databases">
        <title>Persicimonas caeni gen. nov., sp. nov., a predatory bacterium isolated from solar saltern.</title>
        <authorList>
            <person name="Wang S."/>
        </authorList>
    </citation>
    <scope>NUCLEOTIDE SEQUENCE [LARGE SCALE GENOMIC DNA]</scope>
    <source>
        <strain evidence="2 3">YN101</strain>
    </source>
</reference>
<dbReference type="RefSeq" id="WP_141197933.1">
    <property type="nucleotide sequence ID" value="NZ_CP041186.1"/>
</dbReference>
<evidence type="ECO:0008006" key="4">
    <source>
        <dbReference type="Google" id="ProtNLM"/>
    </source>
</evidence>
<sequence length="555" mass="60574">MKFKLFLLAAITGAAVAPNAALAQEYGPDDASSINVTRELDEEVDEELEDEKLSWDFRLTNEFHSFDNLDLRPFDPDEISPQEIEQFDDRQMFGYTSVSAGVAYDVLDDTTFNFGGVLSGMWGNDQVGSATDFQTPIYVYDLSVDWTAVDTGTFQLSTTLGRQGYAIGGVSDDYFFKDIVDGVSLNVDMGMAGRLRLMFDVFGEAGRPENVDFADFIGANAQTTNNFDGDTDVYRYGGVYEMLDIVDGFDLRAFGYGSYIGAARAGQLDDTTSTGTDISAQGQLANFADEDYTFMFGARANYTLVADAFELGLMAEFARSQGIDRKNTNLGLYDVNTNGNAYGAAANLFTDLGAVDVEGRLRFFRADGNNYTEQDGLLFNHGFVSMKGSEIGGINMERYAGWHPTSYVSGFKGIFDNPQDIDRKAGTMLVRAGAGFTFVDKIRLDLDGWFYQDTSETNFDVARAPEIDTPFGIGQPDLEAQERLGKTLGYELNAALTYIANDALSLYGIGGIFLPGEFYEIEIERAAGTALGAPNGDADELADFWVVSGGATLAF</sequence>
<name>A0A4Y6PT97_PERCE</name>